<organism evidence="4 5">
    <name type="scientific">Cytobacillus oceanisediminis 2691</name>
    <dbReference type="NCBI Taxonomy" id="1196031"/>
    <lineage>
        <taxon>Bacteria</taxon>
        <taxon>Bacillati</taxon>
        <taxon>Bacillota</taxon>
        <taxon>Bacilli</taxon>
        <taxon>Bacillales</taxon>
        <taxon>Bacillaceae</taxon>
        <taxon>Cytobacillus</taxon>
    </lineage>
</organism>
<dbReference type="GO" id="GO:0016747">
    <property type="term" value="F:acyltransferase activity, transferring groups other than amino-acyl groups"/>
    <property type="evidence" value="ECO:0007669"/>
    <property type="project" value="InterPro"/>
</dbReference>
<dbReference type="SUPFAM" id="SSF55729">
    <property type="entry name" value="Acyl-CoA N-acyltransferases (Nat)"/>
    <property type="match status" value="1"/>
</dbReference>
<dbReference type="EMBL" id="CP015507">
    <property type="protein sequence ID" value="AND42887.1"/>
    <property type="molecule type" value="Genomic_DNA"/>
</dbReference>
<evidence type="ECO:0000313" key="4">
    <source>
        <dbReference type="EMBL" id="AND42887.1"/>
    </source>
</evidence>
<accession>A0A160MHC8</accession>
<evidence type="ECO:0000256" key="1">
    <source>
        <dbReference type="ARBA" id="ARBA00022679"/>
    </source>
</evidence>
<evidence type="ECO:0000256" key="2">
    <source>
        <dbReference type="ARBA" id="ARBA00023315"/>
    </source>
</evidence>
<keyword evidence="1 4" id="KW-0808">Transferase</keyword>
<dbReference type="Proteomes" id="UP000077856">
    <property type="component" value="Plasmid pBO1"/>
</dbReference>
<reference evidence="4 5" key="1">
    <citation type="submission" date="2016-04" db="EMBL/GenBank/DDBJ databases">
        <title>Complete genome sequence of Bacillus oceanisediminis strain 2691.</title>
        <authorList>
            <person name="Jeong H."/>
            <person name="Kim H.J."/>
            <person name="Lee D.-W."/>
        </authorList>
    </citation>
    <scope>NUCLEOTIDE SEQUENCE [LARGE SCALE GENOMIC DNA]</scope>
    <source>
        <strain evidence="4 5">2691</strain>
        <plasmid evidence="5">pbo1</plasmid>
    </source>
</reference>
<feature type="domain" description="N-acetyltransferase" evidence="3">
    <location>
        <begin position="5"/>
        <end position="157"/>
    </location>
</feature>
<dbReference type="eggNOG" id="COG1247">
    <property type="taxonomic scope" value="Bacteria"/>
</dbReference>
<evidence type="ECO:0000259" key="3">
    <source>
        <dbReference type="PROSITE" id="PS51186"/>
    </source>
</evidence>
<evidence type="ECO:0000313" key="5">
    <source>
        <dbReference type="Proteomes" id="UP000077856"/>
    </source>
</evidence>
<dbReference type="CDD" id="cd04301">
    <property type="entry name" value="NAT_SF"/>
    <property type="match status" value="1"/>
</dbReference>
<sequence length="165" mass="18567">MISEAVVRGARESDLKAILAIYNQGIEDRIATLETEIKDSSYMKEWFKHHKDRFSVVVAEEGRNIIGWASLNPYNNRSAYNGVADISVYISRESRGKGVGGKLLSTLEAKARENNFHKLVLFTFPFNGLGQGLYKKMGFREVGIFQNQGVLDGKFVDVMAMEKLL</sequence>
<dbReference type="RefSeq" id="WP_019381033.1">
    <property type="nucleotide sequence ID" value="NZ_CP015507.1"/>
</dbReference>
<dbReference type="KEGG" id="bon:A361_27275"/>
<gene>
    <name evidence="4" type="ORF">A361_27275</name>
</gene>
<dbReference type="InterPro" id="IPR000182">
    <property type="entry name" value="GNAT_dom"/>
</dbReference>
<dbReference type="NCBIfam" id="NF040503">
    <property type="entry name" value="resist_ArsN1a"/>
    <property type="match status" value="1"/>
</dbReference>
<dbReference type="InterPro" id="IPR016181">
    <property type="entry name" value="Acyl_CoA_acyltransferase"/>
</dbReference>
<keyword evidence="4" id="KW-0614">Plasmid</keyword>
<dbReference type="AlphaFoldDB" id="A0A160MHC8"/>
<protein>
    <submittedName>
        <fullName evidence="4">GCN5 family acetyltransferase</fullName>
    </submittedName>
</protein>
<dbReference type="PANTHER" id="PTHR43072">
    <property type="entry name" value="N-ACETYLTRANSFERASE"/>
    <property type="match status" value="1"/>
</dbReference>
<dbReference type="Pfam" id="PF00583">
    <property type="entry name" value="Acetyltransf_1"/>
    <property type="match status" value="1"/>
</dbReference>
<dbReference type="PANTHER" id="PTHR43072:SF23">
    <property type="entry name" value="UPF0039 PROTEIN C11D3.02C"/>
    <property type="match status" value="1"/>
</dbReference>
<keyword evidence="2" id="KW-0012">Acyltransferase</keyword>
<name>A0A160MHC8_9BACI</name>
<dbReference type="PROSITE" id="PS51186">
    <property type="entry name" value="GNAT"/>
    <property type="match status" value="1"/>
</dbReference>
<geneLocation type="plasmid" evidence="5">
    <name>pbo1</name>
</geneLocation>
<dbReference type="Gene3D" id="3.40.630.30">
    <property type="match status" value="1"/>
</dbReference>
<proteinExistence type="predicted"/>